<evidence type="ECO:0000256" key="4">
    <source>
        <dbReference type="ARBA" id="ARBA00005644"/>
    </source>
</evidence>
<dbReference type="STRING" id="7719.ENSCINP00000008209"/>
<feature type="domain" description="EF-hand" evidence="24">
    <location>
        <begin position="866"/>
        <end position="901"/>
    </location>
</feature>
<evidence type="ECO:0000256" key="7">
    <source>
        <dbReference type="ARBA" id="ARBA00022630"/>
    </source>
</evidence>
<evidence type="ECO:0000256" key="19">
    <source>
        <dbReference type="ARBA" id="ARBA00023324"/>
    </source>
</evidence>
<dbReference type="GO" id="GO:0016324">
    <property type="term" value="C:apical plasma membrane"/>
    <property type="evidence" value="ECO:0007669"/>
    <property type="project" value="UniProtKB-SubCell"/>
</dbReference>
<feature type="domain" description="FAD-binding FR-type" evidence="25">
    <location>
        <begin position="1270"/>
        <end position="1377"/>
    </location>
</feature>
<dbReference type="InterPro" id="IPR037120">
    <property type="entry name" value="Haem_peroxidase_sf_animal"/>
</dbReference>
<keyword evidence="11" id="KW-0677">Repeat</keyword>
<dbReference type="PROSITE" id="PS00018">
    <property type="entry name" value="EF_HAND_1"/>
    <property type="match status" value="1"/>
</dbReference>
<comment type="pathway">
    <text evidence="3">Hormone biosynthesis; thyroid hormone biosynthesis.</text>
</comment>
<dbReference type="PANTHER" id="PTHR11972">
    <property type="entry name" value="NADPH OXIDASE"/>
    <property type="match status" value="1"/>
</dbReference>
<dbReference type="GO" id="GO:0042554">
    <property type="term" value="P:superoxide anion generation"/>
    <property type="evidence" value="ECO:0000318"/>
    <property type="project" value="GO_Central"/>
</dbReference>
<feature type="transmembrane region" description="Helical" evidence="22">
    <location>
        <begin position="601"/>
        <end position="624"/>
    </location>
</feature>
<dbReference type="FunFam" id="1.10.640.10:FF:000008">
    <property type="entry name" value="Dual oxidase 1"/>
    <property type="match status" value="1"/>
</dbReference>
<evidence type="ECO:0000256" key="13">
    <source>
        <dbReference type="ARBA" id="ARBA00022837"/>
    </source>
</evidence>
<dbReference type="SFLD" id="SFLDS00052">
    <property type="entry name" value="Ferric_Reductase_Domain"/>
    <property type="match status" value="1"/>
</dbReference>
<reference evidence="26" key="3">
    <citation type="submission" date="2025-08" db="UniProtKB">
        <authorList>
            <consortium name="Ensembl"/>
        </authorList>
    </citation>
    <scope>IDENTIFICATION</scope>
</reference>
<evidence type="ECO:0000256" key="14">
    <source>
        <dbReference type="ARBA" id="ARBA00022857"/>
    </source>
</evidence>
<evidence type="ECO:0000256" key="18">
    <source>
        <dbReference type="ARBA" id="ARBA00023180"/>
    </source>
</evidence>
<dbReference type="InterPro" id="IPR050369">
    <property type="entry name" value="RBOH/FRE"/>
</dbReference>
<dbReference type="SFLD" id="SFLDG01168">
    <property type="entry name" value="Ferric_reductase_subgroup_(FRE"/>
    <property type="match status" value="1"/>
</dbReference>
<dbReference type="Gene3D" id="1.10.238.10">
    <property type="entry name" value="EF-hand"/>
    <property type="match status" value="1"/>
</dbReference>
<keyword evidence="15 22" id="KW-1133">Transmembrane helix</keyword>
<dbReference type="Pfam" id="PF03098">
    <property type="entry name" value="An_peroxidase"/>
    <property type="match status" value="1"/>
</dbReference>
<evidence type="ECO:0000259" key="25">
    <source>
        <dbReference type="PROSITE" id="PS51384"/>
    </source>
</evidence>
<comment type="subcellular location">
    <subcellularLocation>
        <location evidence="2">Apical cell membrane</location>
        <topology evidence="2">Multi-pass membrane protein</topology>
    </subcellularLocation>
</comment>
<dbReference type="SUPFAM" id="SSF47473">
    <property type="entry name" value="EF-hand"/>
    <property type="match status" value="1"/>
</dbReference>
<feature type="domain" description="EF-hand" evidence="24">
    <location>
        <begin position="830"/>
        <end position="865"/>
    </location>
</feature>
<comment type="catalytic activity">
    <reaction evidence="20">
        <text>NADH + O2 + H(+) = H2O2 + NAD(+)</text>
        <dbReference type="Rhea" id="RHEA:11264"/>
        <dbReference type="ChEBI" id="CHEBI:15378"/>
        <dbReference type="ChEBI" id="CHEBI:15379"/>
        <dbReference type="ChEBI" id="CHEBI:16240"/>
        <dbReference type="ChEBI" id="CHEBI:57540"/>
        <dbReference type="ChEBI" id="CHEBI:57945"/>
        <dbReference type="EC" id="1.6.3.1"/>
    </reaction>
</comment>
<keyword evidence="19" id="KW-0376">Hydrogen peroxide</keyword>
<feature type="transmembrane region" description="Helical" evidence="22">
    <location>
        <begin position="1135"/>
        <end position="1159"/>
    </location>
</feature>
<keyword evidence="6" id="KW-0575">Peroxidase</keyword>
<keyword evidence="27" id="KW-1185">Reference proteome</keyword>
<keyword evidence="12" id="KW-0274">FAD</keyword>
<dbReference type="SUPFAM" id="SSF52343">
    <property type="entry name" value="Ferredoxin reductase-like, C-terminal NADP-linked domain"/>
    <property type="match status" value="1"/>
</dbReference>
<dbReference type="Ensembl" id="ENSCINT00000008209.3">
    <property type="protein sequence ID" value="ENSCINP00000008209.3"/>
    <property type="gene ID" value="ENSCING00000003977.3"/>
</dbReference>
<evidence type="ECO:0000256" key="21">
    <source>
        <dbReference type="ARBA" id="ARBA00048762"/>
    </source>
</evidence>
<evidence type="ECO:0000259" key="24">
    <source>
        <dbReference type="PROSITE" id="PS50222"/>
    </source>
</evidence>
<dbReference type="InterPro" id="IPR017927">
    <property type="entry name" value="FAD-bd_FR_type"/>
</dbReference>
<dbReference type="Gene3D" id="1.10.640.10">
    <property type="entry name" value="Haem peroxidase domain superfamily, animal type"/>
    <property type="match status" value="1"/>
</dbReference>
<dbReference type="Pfam" id="PF08022">
    <property type="entry name" value="FAD_binding_8"/>
    <property type="match status" value="1"/>
</dbReference>
<dbReference type="InterPro" id="IPR034821">
    <property type="entry name" value="DUOX_peroxidase"/>
</dbReference>
<dbReference type="InterPro" id="IPR017938">
    <property type="entry name" value="Riboflavin_synthase-like_b-brl"/>
</dbReference>
<evidence type="ECO:0000256" key="10">
    <source>
        <dbReference type="ARBA" id="ARBA00022729"/>
    </source>
</evidence>
<dbReference type="InterPro" id="IPR013112">
    <property type="entry name" value="FAD-bd_8"/>
</dbReference>
<sequence>MLRIIISFVIVINWGLCTQGQQEIGKEFPPFNGWYNNRGNPSLGIPDSSLTRSLPPHYKDGVYEPSGWERPNVRSISNLIFSGPQGLPSTNNKTALFLFFGEHVMQDILDTSRPGCPPEYFNIMLNASDSHFSTTEMPYERSSYQASNTGYSPNHPREQINAVTSYLDGSQIYGHTKAWSNNLRLLRSTATDCRGELASLDDQGEFPALNNVGLPLDNSWTTKDHVIQSAKRFYRVGSRRGNENPFVLTIGITWFRHHNWLARNIRDSNPNWSDDDVFNEARIQNIAMYQKVLMYEWLPGLLGTCSSLNQTYSSGTSASVSDIFEGAARHFLSTITPPGVFVRSKFNESSGSCEFRTTSATSPALSLCNSYWEPAETFKVASIDELTMGMASQIAELEDNVITPSLRHNYYGSRRFSRRDLMATILQKGRDHGLPDYNVAREEFGMQTKATMMDINQNLFQSNLQLLDDLTSLHDGKLSKLDIFTGGLLETTGGSPGELFRYVIADQFLRLRNGDRFWFENVKTSLLSSTKLNEILNTTFRDVILRTNPTINGSFDIQDNPFVWATGDSKLFCPQPYQLTENVLEECTPLQRYDYFTSSEVSFPLSFAFFGVFVLITLLVMYLVGRQRMKSALKTKKDITTKKRATIETSIASGNVTICTEILGENVRQIQIILRPENLILIKAVIGNQNLRKIELIQQQDIKIYCSDGTDRRTLIVRLQEDTYDLVLSFNDSYELDEFFNELHNFVKPLGLKCITFAIPEKHIMEEARTKEMRDKQLQNFFRTALSQVLTQAMNIESEDLDRPKRKTLKDLMKVNITKSEFAEYLKLKEDSLFVEQMFLVADSDEDGTISFREFLDIIVLFTKGTPKEKAQLMFNMYDLDKSGGLSKEEFTTMLKSMMEMVNSSADVDNIDSVVDDMMRANGFSSKDSLDLNDFLMLLGQYSDISNQQSTKSSLYIISYSDSIIGNGHKTYQAKRQSKYHRYSKRFKEGYVRLHCIKSMFTKLYITHRPQTPQRRLTRKVKTVREDYKTKSYEKFFVALVKLTEHYANHIFCLSLYSLITAGVFLNAFFYSKNATGLYGIGGPLMALARASAAALMFNFSTLLLTMCRNIITFLRETFLHRFIPFDSAVTMHRIVAWMALAFTALHILAHGINFYSIVTQSPDDMACLFRDMWYPSDYIPTFVFWLFQTITGITGVILTLALIVMYVFASNYARRMIFNWFRWTHKLGYLSLYFFSFVHGSGMLISSPQFYYYFLVPGILFTLDKVYTYSRKKAYISVVRAELFPSDVTHLEFKRPKNFDYKAGQWVRIACLAQSSSEYHPFTLSSAPHEDTLKLHIRAVGPWTRNLRNIYDPNVLRDSPYPKLFLDGPFGEGHQDWYKYEVSVLVGGGIGVTPFASILKDLVNRSQSGVAITCKAVYFIWVTRDQNQYEWLTDIIQEVEGKDKKQILNTHIFITQFPQKFDLRTKMLYICEENFQKIAGKSLFTGLRAITHFGRPDFPDFFVTLGEEHSSVETFGVFSCGPPPMTEGVEKACAKLNKYEGPTFSHHFENF</sequence>
<keyword evidence="17 22" id="KW-0472">Membrane</keyword>
<evidence type="ECO:0000256" key="17">
    <source>
        <dbReference type="ARBA" id="ARBA00023136"/>
    </source>
</evidence>
<dbReference type="Gene3D" id="2.40.30.10">
    <property type="entry name" value="Translation factors"/>
    <property type="match status" value="1"/>
</dbReference>
<dbReference type="GO" id="GO:0006979">
    <property type="term" value="P:response to oxidative stress"/>
    <property type="evidence" value="ECO:0007669"/>
    <property type="project" value="InterPro"/>
</dbReference>
<organism evidence="26 27">
    <name type="scientific">Ciona intestinalis</name>
    <name type="common">Transparent sea squirt</name>
    <name type="synonym">Ascidia intestinalis</name>
    <dbReference type="NCBI Taxonomy" id="7719"/>
    <lineage>
        <taxon>Eukaryota</taxon>
        <taxon>Metazoa</taxon>
        <taxon>Chordata</taxon>
        <taxon>Tunicata</taxon>
        <taxon>Ascidiacea</taxon>
        <taxon>Phlebobranchia</taxon>
        <taxon>Cionidae</taxon>
        <taxon>Ciona</taxon>
    </lineage>
</organism>
<dbReference type="OMA" id="RWHNLIA"/>
<dbReference type="InterPro" id="IPR039261">
    <property type="entry name" value="FNR_nucleotide-bd"/>
</dbReference>
<dbReference type="Pfam" id="PF08030">
    <property type="entry name" value="NAD_binding_6"/>
    <property type="match status" value="1"/>
</dbReference>
<evidence type="ECO:0000256" key="20">
    <source>
        <dbReference type="ARBA" id="ARBA00047455"/>
    </source>
</evidence>
<dbReference type="InterPro" id="IPR018247">
    <property type="entry name" value="EF_Hand_1_Ca_BS"/>
</dbReference>
<dbReference type="GO" id="GO:0016174">
    <property type="term" value="F:NAD(P)H oxidase H2O2-forming activity"/>
    <property type="evidence" value="ECO:0000318"/>
    <property type="project" value="GO_Central"/>
</dbReference>
<dbReference type="SFLD" id="SFLDG01169">
    <property type="entry name" value="NADPH_oxidase_subgroup_(NOX)"/>
    <property type="match status" value="1"/>
</dbReference>
<evidence type="ECO:0000256" key="2">
    <source>
        <dbReference type="ARBA" id="ARBA00004424"/>
    </source>
</evidence>
<evidence type="ECO:0000256" key="11">
    <source>
        <dbReference type="ARBA" id="ARBA00022737"/>
    </source>
</evidence>
<dbReference type="GO" id="GO:0005886">
    <property type="term" value="C:plasma membrane"/>
    <property type="evidence" value="ECO:0000318"/>
    <property type="project" value="GO_Central"/>
</dbReference>
<dbReference type="InParanoid" id="F6WKG4"/>
<evidence type="ECO:0000256" key="9">
    <source>
        <dbReference type="ARBA" id="ARBA00022723"/>
    </source>
</evidence>
<keyword evidence="7" id="KW-0285">Flavoprotein</keyword>
<proteinExistence type="inferred from homology"/>
<evidence type="ECO:0000313" key="26">
    <source>
        <dbReference type="Ensembl" id="ENSCINP00000008209.3"/>
    </source>
</evidence>
<accession>F6WKG4</accession>
<feature type="transmembrane region" description="Helical" evidence="22">
    <location>
        <begin position="1091"/>
        <end position="1115"/>
    </location>
</feature>
<dbReference type="InterPro" id="IPR013130">
    <property type="entry name" value="Fe3_Rdtase_TM_dom"/>
</dbReference>
<dbReference type="InterPro" id="IPR002048">
    <property type="entry name" value="EF_hand_dom"/>
</dbReference>
<dbReference type="EMBL" id="EAAA01001392">
    <property type="status" value="NOT_ANNOTATED_CDS"/>
    <property type="molecule type" value="Genomic_DNA"/>
</dbReference>
<dbReference type="GO" id="GO:0042744">
    <property type="term" value="P:hydrogen peroxide catabolic process"/>
    <property type="evidence" value="ECO:0007669"/>
    <property type="project" value="UniProtKB-KW"/>
</dbReference>
<dbReference type="GO" id="GO:0005509">
    <property type="term" value="F:calcium ion binding"/>
    <property type="evidence" value="ECO:0007669"/>
    <property type="project" value="InterPro"/>
</dbReference>
<dbReference type="PROSITE" id="PS51384">
    <property type="entry name" value="FAD_FR"/>
    <property type="match status" value="1"/>
</dbReference>
<keyword evidence="9" id="KW-0479">Metal-binding</keyword>
<reference evidence="27" key="1">
    <citation type="journal article" date="2002" name="Science">
        <title>The draft genome of Ciona intestinalis: insights into chordate and vertebrate origins.</title>
        <authorList>
            <person name="Dehal P."/>
            <person name="Satou Y."/>
            <person name="Campbell R.K."/>
            <person name="Chapman J."/>
            <person name="Degnan B."/>
            <person name="De Tomaso A."/>
            <person name="Davidson B."/>
            <person name="Di Gregorio A."/>
            <person name="Gelpke M."/>
            <person name="Goodstein D.M."/>
            <person name="Harafuji N."/>
            <person name="Hastings K.E."/>
            <person name="Ho I."/>
            <person name="Hotta K."/>
            <person name="Huang W."/>
            <person name="Kawashima T."/>
            <person name="Lemaire P."/>
            <person name="Martinez D."/>
            <person name="Meinertzhagen I.A."/>
            <person name="Necula S."/>
            <person name="Nonaka M."/>
            <person name="Putnam N."/>
            <person name="Rash S."/>
            <person name="Saiga H."/>
            <person name="Satake M."/>
            <person name="Terry A."/>
            <person name="Yamada L."/>
            <person name="Wang H.G."/>
            <person name="Awazu S."/>
            <person name="Azumi K."/>
            <person name="Boore J."/>
            <person name="Branno M."/>
            <person name="Chin-Bow S."/>
            <person name="DeSantis R."/>
            <person name="Doyle S."/>
            <person name="Francino P."/>
            <person name="Keys D.N."/>
            <person name="Haga S."/>
            <person name="Hayashi H."/>
            <person name="Hino K."/>
            <person name="Imai K.S."/>
            <person name="Inaba K."/>
            <person name="Kano S."/>
            <person name="Kobayashi K."/>
            <person name="Kobayashi M."/>
            <person name="Lee B.I."/>
            <person name="Makabe K.W."/>
            <person name="Manohar C."/>
            <person name="Matassi G."/>
            <person name="Medina M."/>
            <person name="Mochizuki Y."/>
            <person name="Mount S."/>
            <person name="Morishita T."/>
            <person name="Miura S."/>
            <person name="Nakayama A."/>
            <person name="Nishizaka S."/>
            <person name="Nomoto H."/>
            <person name="Ohta F."/>
            <person name="Oishi K."/>
            <person name="Rigoutsos I."/>
            <person name="Sano M."/>
            <person name="Sasaki A."/>
            <person name="Sasakura Y."/>
            <person name="Shoguchi E."/>
            <person name="Shin-i T."/>
            <person name="Spagnuolo A."/>
            <person name="Stainier D."/>
            <person name="Suzuki M.M."/>
            <person name="Tassy O."/>
            <person name="Takatori N."/>
            <person name="Tokuoka M."/>
            <person name="Yagi K."/>
            <person name="Yoshizaki F."/>
            <person name="Wada S."/>
            <person name="Zhang C."/>
            <person name="Hyatt P.D."/>
            <person name="Larimer F."/>
            <person name="Detter C."/>
            <person name="Doggett N."/>
            <person name="Glavina T."/>
            <person name="Hawkins T."/>
            <person name="Richardson P."/>
            <person name="Lucas S."/>
            <person name="Kohara Y."/>
            <person name="Levine M."/>
            <person name="Satoh N."/>
            <person name="Rokhsar D.S."/>
        </authorList>
    </citation>
    <scope>NUCLEOTIDE SEQUENCE [LARGE SCALE GENOMIC DNA]</scope>
</reference>
<dbReference type="Gene3D" id="3.40.50.80">
    <property type="entry name" value="Nucleotide-binding domain of ferredoxin-NADP reductase (FNR) module"/>
    <property type="match status" value="1"/>
</dbReference>
<dbReference type="GO" id="GO:0009886">
    <property type="term" value="P:post-embryonic animal morphogenesis"/>
    <property type="evidence" value="ECO:0007669"/>
    <property type="project" value="UniProtKB-ARBA"/>
</dbReference>
<dbReference type="CDD" id="cd09820">
    <property type="entry name" value="dual_peroxidase_like"/>
    <property type="match status" value="1"/>
</dbReference>
<comment type="catalytic activity">
    <reaction evidence="21">
        <text>NADPH + O2 + H(+) = H2O2 + NADP(+)</text>
        <dbReference type="Rhea" id="RHEA:11260"/>
        <dbReference type="ChEBI" id="CHEBI:15378"/>
        <dbReference type="ChEBI" id="CHEBI:15379"/>
        <dbReference type="ChEBI" id="CHEBI:16240"/>
        <dbReference type="ChEBI" id="CHEBI:57783"/>
        <dbReference type="ChEBI" id="CHEBI:58349"/>
        <dbReference type="EC" id="1.6.3.1"/>
    </reaction>
</comment>
<feature type="transmembrane region" description="Helical" evidence="22">
    <location>
        <begin position="1051"/>
        <end position="1071"/>
    </location>
</feature>
<comment type="function">
    <text evidence="1">Generates hydrogen peroxide which is required for the activity of thyroid peroxidase/TPO and lactoperoxidase/LPO. Plays a role in thyroid hormones synthesis and lactoperoxidase-mediated antimicrobial defense at the surface of mucosa. May have its own peroxidase activity through its N-terminal peroxidase-like domain.</text>
</comment>
<dbReference type="InterPro" id="IPR011992">
    <property type="entry name" value="EF-hand-dom_pair"/>
</dbReference>
<dbReference type="SMART" id="SM00054">
    <property type="entry name" value="EFh"/>
    <property type="match status" value="2"/>
</dbReference>
<evidence type="ECO:0000256" key="16">
    <source>
        <dbReference type="ARBA" id="ARBA00023002"/>
    </source>
</evidence>
<keyword evidence="18" id="KW-0325">Glycoprotein</keyword>
<keyword evidence="14" id="KW-0521">NADP</keyword>
<dbReference type="InterPro" id="IPR019791">
    <property type="entry name" value="Haem_peroxidase_animal"/>
</dbReference>
<keyword evidence="13" id="KW-0106">Calcium</keyword>
<dbReference type="FunFam" id="1.10.238.10:FF:000499">
    <property type="entry name" value="Dual oxidase 1"/>
    <property type="match status" value="1"/>
</dbReference>
<keyword evidence="8 22" id="KW-0812">Transmembrane</keyword>
<dbReference type="FunFam" id="3.40.50.80:FF:000020">
    <property type="entry name" value="Dual oxidase 1"/>
    <property type="match status" value="1"/>
</dbReference>
<evidence type="ECO:0000256" key="1">
    <source>
        <dbReference type="ARBA" id="ARBA00003796"/>
    </source>
</evidence>
<dbReference type="PROSITE" id="PS50292">
    <property type="entry name" value="PEROXIDASE_3"/>
    <property type="match status" value="1"/>
</dbReference>
<dbReference type="PRINTS" id="PR00457">
    <property type="entry name" value="ANPEROXIDASE"/>
</dbReference>
<dbReference type="InterPro" id="IPR013121">
    <property type="entry name" value="Fe_red_NAD-bd_6"/>
</dbReference>
<dbReference type="GO" id="GO:0006590">
    <property type="term" value="P:thyroid hormone generation"/>
    <property type="evidence" value="ECO:0007669"/>
    <property type="project" value="UniProtKB-UniPathway"/>
</dbReference>
<evidence type="ECO:0000256" key="3">
    <source>
        <dbReference type="ARBA" id="ARBA00005197"/>
    </source>
</evidence>
<protein>
    <recommendedName>
        <fullName evidence="5">NAD(P)H oxidase (H2O2-forming)</fullName>
        <ecNumber evidence="5">1.6.3.1</ecNumber>
    </recommendedName>
</protein>
<keyword evidence="10 23" id="KW-0732">Signal</keyword>
<reference evidence="26" key="2">
    <citation type="journal article" date="2008" name="Genome Biol.">
        <title>Improved genome assembly and evidence-based global gene model set for the chordate Ciona intestinalis: new insight into intron and operon populations.</title>
        <authorList>
            <person name="Satou Y."/>
            <person name="Mineta K."/>
            <person name="Ogasawara M."/>
            <person name="Sasakura Y."/>
            <person name="Shoguchi E."/>
            <person name="Ueno K."/>
            <person name="Yamada L."/>
            <person name="Matsumoto J."/>
            <person name="Wasserscheid J."/>
            <person name="Dewar K."/>
            <person name="Wiley G.B."/>
            <person name="Macmil S.L."/>
            <person name="Roe B.A."/>
            <person name="Zeller R.W."/>
            <person name="Hastings K.E."/>
            <person name="Lemaire P."/>
            <person name="Lindquist E."/>
            <person name="Endo T."/>
            <person name="Hotta K."/>
            <person name="Inaba K."/>
        </authorList>
    </citation>
    <scope>NUCLEOTIDE SEQUENCE [LARGE SCALE GENOMIC DNA]</scope>
    <source>
        <strain evidence="26">wild type</strain>
    </source>
</reference>
<evidence type="ECO:0000256" key="22">
    <source>
        <dbReference type="SAM" id="Phobius"/>
    </source>
</evidence>
<evidence type="ECO:0000313" key="27">
    <source>
        <dbReference type="Proteomes" id="UP000008144"/>
    </source>
</evidence>
<reference evidence="26" key="4">
    <citation type="submission" date="2025-09" db="UniProtKB">
        <authorList>
            <consortium name="Ensembl"/>
        </authorList>
    </citation>
    <scope>IDENTIFICATION</scope>
</reference>
<evidence type="ECO:0000256" key="6">
    <source>
        <dbReference type="ARBA" id="ARBA00022559"/>
    </source>
</evidence>
<dbReference type="SUPFAM" id="SSF63380">
    <property type="entry name" value="Riboflavin synthase domain-like"/>
    <property type="match status" value="1"/>
</dbReference>
<dbReference type="GeneTree" id="ENSGT00940000163963"/>
<feature type="chain" id="PRO_5003344574" description="NAD(P)H oxidase (H2O2-forming)" evidence="23">
    <location>
        <begin position="21"/>
        <end position="1552"/>
    </location>
</feature>
<feature type="transmembrane region" description="Helical" evidence="22">
    <location>
        <begin position="1228"/>
        <end position="1245"/>
    </location>
</feature>
<dbReference type="CDD" id="cd00051">
    <property type="entry name" value="EFh"/>
    <property type="match status" value="1"/>
</dbReference>
<evidence type="ECO:0000256" key="15">
    <source>
        <dbReference type="ARBA" id="ARBA00022989"/>
    </source>
</evidence>
<dbReference type="GO" id="GO:0004601">
    <property type="term" value="F:peroxidase activity"/>
    <property type="evidence" value="ECO:0007669"/>
    <property type="project" value="UniProtKB-KW"/>
</dbReference>
<evidence type="ECO:0000256" key="23">
    <source>
        <dbReference type="SAM" id="SignalP"/>
    </source>
</evidence>
<dbReference type="Proteomes" id="UP000008144">
    <property type="component" value="Chromosome 2"/>
</dbReference>
<evidence type="ECO:0000256" key="5">
    <source>
        <dbReference type="ARBA" id="ARBA00012698"/>
    </source>
</evidence>
<dbReference type="Pfam" id="PF01794">
    <property type="entry name" value="Ferric_reduct"/>
    <property type="match status" value="1"/>
</dbReference>
<name>F6WKG4_CIOIN</name>
<keyword evidence="16" id="KW-0560">Oxidoreductase</keyword>
<comment type="similarity">
    <text evidence="4">In the N-terminal section; belongs to the peroxidase family.</text>
</comment>
<dbReference type="CDD" id="cd06186">
    <property type="entry name" value="NOX_Duox_like_FAD_NADP"/>
    <property type="match status" value="1"/>
</dbReference>
<dbReference type="EC" id="1.6.3.1" evidence="5"/>
<feature type="transmembrane region" description="Helical" evidence="22">
    <location>
        <begin position="1179"/>
        <end position="1208"/>
    </location>
</feature>
<dbReference type="GO" id="GO:0042303">
    <property type="term" value="P:molting cycle"/>
    <property type="evidence" value="ECO:0007669"/>
    <property type="project" value="UniProtKB-ARBA"/>
</dbReference>
<dbReference type="GO" id="GO:0020037">
    <property type="term" value="F:heme binding"/>
    <property type="evidence" value="ECO:0007669"/>
    <property type="project" value="InterPro"/>
</dbReference>
<dbReference type="GO" id="GO:0006952">
    <property type="term" value="P:defense response"/>
    <property type="evidence" value="ECO:0000318"/>
    <property type="project" value="GO_Central"/>
</dbReference>
<feature type="signal peptide" evidence="23">
    <location>
        <begin position="1"/>
        <end position="20"/>
    </location>
</feature>
<dbReference type="PANTHER" id="PTHR11972:SF208">
    <property type="entry name" value="DUAL OXIDASE-LIKE PROTEIN"/>
    <property type="match status" value="1"/>
</dbReference>
<dbReference type="UniPathway" id="UPA00194"/>
<evidence type="ECO:0000256" key="8">
    <source>
        <dbReference type="ARBA" id="ARBA00022692"/>
    </source>
</evidence>
<dbReference type="GO" id="GO:0043020">
    <property type="term" value="C:NADPH oxidase complex"/>
    <property type="evidence" value="ECO:0000318"/>
    <property type="project" value="GO_Central"/>
</dbReference>
<dbReference type="Pfam" id="PF13202">
    <property type="entry name" value="EF-hand_5"/>
    <property type="match status" value="2"/>
</dbReference>
<dbReference type="SUPFAM" id="SSF48113">
    <property type="entry name" value="Heme-dependent peroxidases"/>
    <property type="match status" value="1"/>
</dbReference>
<dbReference type="GO" id="GO:0016175">
    <property type="term" value="F:superoxide-generating NAD(P)H oxidase activity"/>
    <property type="evidence" value="ECO:0000318"/>
    <property type="project" value="GO_Central"/>
</dbReference>
<dbReference type="PROSITE" id="PS50222">
    <property type="entry name" value="EF_HAND_2"/>
    <property type="match status" value="2"/>
</dbReference>
<dbReference type="InterPro" id="IPR010255">
    <property type="entry name" value="Haem_peroxidase_sf"/>
</dbReference>
<dbReference type="FunFam" id="2.40.30.10:FF:000059">
    <property type="entry name" value="dual oxidase isoform X1"/>
    <property type="match status" value="1"/>
</dbReference>
<dbReference type="GO" id="GO:0042742">
    <property type="term" value="P:defense response to bacterium"/>
    <property type="evidence" value="ECO:0007669"/>
    <property type="project" value="UniProtKB-ARBA"/>
</dbReference>
<evidence type="ECO:0000256" key="12">
    <source>
        <dbReference type="ARBA" id="ARBA00022827"/>
    </source>
</evidence>